<protein>
    <submittedName>
        <fullName evidence="2">Putative til domain protein</fullName>
    </submittedName>
</protein>
<proteinExistence type="evidence at transcript level"/>
<reference evidence="2" key="1">
    <citation type="submission" date="2012-12" db="EMBL/GenBank/DDBJ databases">
        <title>Identification and characterization of a phenylalanine ammonia-lyase gene family in Isatis indigotica Fort.</title>
        <authorList>
            <person name="Liu Q."/>
            <person name="Chen J."/>
            <person name="Zhou X."/>
            <person name="Di P."/>
            <person name="Xiao Y."/>
            <person name="Xuan H."/>
            <person name="Zhang L."/>
            <person name="Chen W."/>
        </authorList>
    </citation>
    <scope>NUCLEOTIDE SEQUENCE</scope>
    <source>
        <tissue evidence="2">Salivary gland</tissue>
    </source>
</reference>
<sequence length="88" mass="9441">MKGLAALSLFGLLVAGFTIVEANPKKCEGHTVFMRDVERACIEKTCATLHSPPTIDCVGMETGCFCKRGFVKEKGECQPSSICKANSV</sequence>
<keyword evidence="1" id="KW-0732">Signal</keyword>
<feature type="signal peptide" evidence="1">
    <location>
        <begin position="1"/>
        <end position="22"/>
    </location>
</feature>
<dbReference type="AlphaFoldDB" id="A0A0K8RJW1"/>
<dbReference type="Gene3D" id="2.10.25.10">
    <property type="entry name" value="Laminin"/>
    <property type="match status" value="1"/>
</dbReference>
<dbReference type="InterPro" id="IPR036084">
    <property type="entry name" value="Ser_inhib-like_sf"/>
</dbReference>
<name>A0A0K8RJW1_IXORI</name>
<evidence type="ECO:0000313" key="2">
    <source>
        <dbReference type="EMBL" id="JAA71385.1"/>
    </source>
</evidence>
<accession>A0A0K8RJW1</accession>
<dbReference type="SUPFAM" id="SSF57567">
    <property type="entry name" value="Serine protease inhibitors"/>
    <property type="match status" value="1"/>
</dbReference>
<evidence type="ECO:0000256" key="1">
    <source>
        <dbReference type="SAM" id="SignalP"/>
    </source>
</evidence>
<feature type="chain" id="PRO_5005518351" evidence="1">
    <location>
        <begin position="23"/>
        <end position="88"/>
    </location>
</feature>
<dbReference type="EMBL" id="GADI01002423">
    <property type="protein sequence ID" value="JAA71385.1"/>
    <property type="molecule type" value="mRNA"/>
</dbReference>
<organism evidence="2">
    <name type="scientific">Ixodes ricinus</name>
    <name type="common">Common tick</name>
    <name type="synonym">Acarus ricinus</name>
    <dbReference type="NCBI Taxonomy" id="34613"/>
    <lineage>
        <taxon>Eukaryota</taxon>
        <taxon>Metazoa</taxon>
        <taxon>Ecdysozoa</taxon>
        <taxon>Arthropoda</taxon>
        <taxon>Chelicerata</taxon>
        <taxon>Arachnida</taxon>
        <taxon>Acari</taxon>
        <taxon>Parasitiformes</taxon>
        <taxon>Ixodida</taxon>
        <taxon>Ixodoidea</taxon>
        <taxon>Ixodidae</taxon>
        <taxon>Ixodinae</taxon>
        <taxon>Ixodes</taxon>
    </lineage>
</organism>